<evidence type="ECO:0000313" key="1">
    <source>
        <dbReference type="EMBL" id="KAJ8115687.1"/>
    </source>
</evidence>
<accession>A0ACC2IKI7</accession>
<protein>
    <submittedName>
        <fullName evidence="1">Uncharacterized protein</fullName>
    </submittedName>
</protein>
<name>A0ACC2IKI7_9PLEO</name>
<dbReference type="Proteomes" id="UP001153331">
    <property type="component" value="Unassembled WGS sequence"/>
</dbReference>
<sequence length="219" mass="21940">MPPIPTYKNAPIKADGVTPQTDDGSNPAPTPTSRYVPATTTVDSSAPPAPQPGARPTPTATAPFNYNGPPPPQPGYTATHITTETRVQAPPPQLTQPPPSDSQLAGRSTVTSTTASKPGPTTLDFGPAASPFQSANVGGAVPAATAIDGGERRSLEHPPGYQQALDNAPYTQGGGIGGGVGGGDGAGESIGAQAWSMLSKAGEALKGAEEAAWKAINKK</sequence>
<dbReference type="EMBL" id="JAPHNI010000127">
    <property type="protein sequence ID" value="KAJ8115687.1"/>
    <property type="molecule type" value="Genomic_DNA"/>
</dbReference>
<gene>
    <name evidence="1" type="ORF">OPT61_g2719</name>
</gene>
<reference evidence="1" key="1">
    <citation type="submission" date="2022-11" db="EMBL/GenBank/DDBJ databases">
        <title>Genome Sequence of Boeremia exigua.</title>
        <authorList>
            <person name="Buettner E."/>
        </authorList>
    </citation>
    <scope>NUCLEOTIDE SEQUENCE</scope>
    <source>
        <strain evidence="1">CU02</strain>
    </source>
</reference>
<evidence type="ECO:0000313" key="2">
    <source>
        <dbReference type="Proteomes" id="UP001153331"/>
    </source>
</evidence>
<proteinExistence type="predicted"/>
<comment type="caution">
    <text evidence="1">The sequence shown here is derived from an EMBL/GenBank/DDBJ whole genome shotgun (WGS) entry which is preliminary data.</text>
</comment>
<keyword evidence="2" id="KW-1185">Reference proteome</keyword>
<organism evidence="1 2">
    <name type="scientific">Boeremia exigua</name>
    <dbReference type="NCBI Taxonomy" id="749465"/>
    <lineage>
        <taxon>Eukaryota</taxon>
        <taxon>Fungi</taxon>
        <taxon>Dikarya</taxon>
        <taxon>Ascomycota</taxon>
        <taxon>Pezizomycotina</taxon>
        <taxon>Dothideomycetes</taxon>
        <taxon>Pleosporomycetidae</taxon>
        <taxon>Pleosporales</taxon>
        <taxon>Pleosporineae</taxon>
        <taxon>Didymellaceae</taxon>
        <taxon>Boeremia</taxon>
    </lineage>
</organism>